<feature type="region of interest" description="Disordered" evidence="1">
    <location>
        <begin position="127"/>
        <end position="175"/>
    </location>
</feature>
<feature type="compositionally biased region" description="Basic residues" evidence="1">
    <location>
        <begin position="134"/>
        <end position="145"/>
    </location>
</feature>
<feature type="compositionally biased region" description="Low complexity" evidence="1">
    <location>
        <begin position="146"/>
        <end position="161"/>
    </location>
</feature>
<reference evidence="2 3" key="1">
    <citation type="submission" date="2016-07" db="EMBL/GenBank/DDBJ databases">
        <title>Draft Genome Sequence of Methylobrevis pamukkalensis PK2.</title>
        <authorList>
            <person name="Vasilenko O.V."/>
            <person name="Doronina N.V."/>
            <person name="Shmareva M.N."/>
            <person name="Tarlachkov S.V."/>
            <person name="Mustakhimov I."/>
            <person name="Trotsenko Y.A."/>
        </authorList>
    </citation>
    <scope>NUCLEOTIDE SEQUENCE [LARGE SCALE GENOMIC DNA]</scope>
    <source>
        <strain evidence="2 3">PK2</strain>
    </source>
</reference>
<accession>A0A1E3GWX5</accession>
<evidence type="ECO:0000313" key="2">
    <source>
        <dbReference type="EMBL" id="ODN68514.1"/>
    </source>
</evidence>
<dbReference type="InterPro" id="IPR016194">
    <property type="entry name" value="SPOC-like_C_dom_sf"/>
</dbReference>
<evidence type="ECO:0000256" key="1">
    <source>
        <dbReference type="SAM" id="MobiDB-lite"/>
    </source>
</evidence>
<dbReference type="InterPro" id="IPR009187">
    <property type="entry name" value="Prok_Ku"/>
</dbReference>
<dbReference type="GO" id="GO:0003690">
    <property type="term" value="F:double-stranded DNA binding"/>
    <property type="evidence" value="ECO:0007669"/>
    <property type="project" value="TreeGrafter"/>
</dbReference>
<protein>
    <submittedName>
        <fullName evidence="2">Uncharacterized protein</fullName>
    </submittedName>
</protein>
<dbReference type="EMBL" id="MCRJ01000167">
    <property type="protein sequence ID" value="ODN68514.1"/>
    <property type="molecule type" value="Genomic_DNA"/>
</dbReference>
<dbReference type="PANTHER" id="PTHR41251">
    <property type="entry name" value="NON-HOMOLOGOUS END JOINING PROTEIN KU"/>
    <property type="match status" value="1"/>
</dbReference>
<dbReference type="Proteomes" id="UP000094622">
    <property type="component" value="Unassembled WGS sequence"/>
</dbReference>
<proteinExistence type="predicted"/>
<dbReference type="AlphaFoldDB" id="A0A1E3GWX5"/>
<evidence type="ECO:0000313" key="3">
    <source>
        <dbReference type="Proteomes" id="UP000094622"/>
    </source>
</evidence>
<sequence>MLIRDGMARKNVAAIGQTVLFRRIRTLLVRPHGNGLIATTLNYDYEVVSETEAFDDIPATKIEGEMLDLAGHIIKTKKGKFDPKTFDDRYDAALAELVKAKLEGRKIEVRKEPEPGKVVSLLEALRESAGSKSSKAKAGKAKASKAKGASPAKRKSASAGKTADATKAAPRRKAG</sequence>
<dbReference type="PANTHER" id="PTHR41251:SF1">
    <property type="entry name" value="NON-HOMOLOGOUS END JOINING PROTEIN KU"/>
    <property type="match status" value="1"/>
</dbReference>
<dbReference type="PATRIC" id="fig|1439726.3.peg.4437"/>
<gene>
    <name evidence="2" type="ORF">A6302_04191</name>
</gene>
<organism evidence="2 3">
    <name type="scientific">Methylobrevis pamukkalensis</name>
    <dbReference type="NCBI Taxonomy" id="1439726"/>
    <lineage>
        <taxon>Bacteria</taxon>
        <taxon>Pseudomonadati</taxon>
        <taxon>Pseudomonadota</taxon>
        <taxon>Alphaproteobacteria</taxon>
        <taxon>Hyphomicrobiales</taxon>
        <taxon>Pleomorphomonadaceae</taxon>
        <taxon>Methylobrevis</taxon>
    </lineage>
</organism>
<dbReference type="SUPFAM" id="SSF100939">
    <property type="entry name" value="SPOC domain-like"/>
    <property type="match status" value="1"/>
</dbReference>
<name>A0A1E3GWX5_9HYPH</name>
<keyword evidence="3" id="KW-1185">Reference proteome</keyword>
<comment type="caution">
    <text evidence="2">The sequence shown here is derived from an EMBL/GenBank/DDBJ whole genome shotgun (WGS) entry which is preliminary data.</text>
</comment>